<reference evidence="2 3" key="1">
    <citation type="journal article" date="2012" name="PLoS Pathog.">
        <title>Diverse lifestyles and strategies of plant pathogenesis encoded in the genomes of eighteen Dothideomycetes fungi.</title>
        <authorList>
            <person name="Ohm R.A."/>
            <person name="Feau N."/>
            <person name="Henrissat B."/>
            <person name="Schoch C.L."/>
            <person name="Horwitz B.A."/>
            <person name="Barry K.W."/>
            <person name="Condon B.J."/>
            <person name="Copeland A.C."/>
            <person name="Dhillon B."/>
            <person name="Glaser F."/>
            <person name="Hesse C.N."/>
            <person name="Kosti I."/>
            <person name="LaButti K."/>
            <person name="Lindquist E.A."/>
            <person name="Lucas S."/>
            <person name="Salamov A.A."/>
            <person name="Bradshaw R.E."/>
            <person name="Ciuffetti L."/>
            <person name="Hamelin R.C."/>
            <person name="Kema G.H.J."/>
            <person name="Lawrence C."/>
            <person name="Scott J.A."/>
            <person name="Spatafora J.W."/>
            <person name="Turgeon B.G."/>
            <person name="de Wit P.J.G.M."/>
            <person name="Zhong S."/>
            <person name="Goodwin S.B."/>
            <person name="Grigoriev I.V."/>
        </authorList>
    </citation>
    <scope>NUCLEOTIDE SEQUENCE [LARGE SCALE GENOMIC DNA]</scope>
    <source>
        <strain evidence="2 3">UAMH 10762</strain>
    </source>
</reference>
<dbReference type="EMBL" id="KB445553">
    <property type="protein sequence ID" value="EMC98160.1"/>
    <property type="molecule type" value="Genomic_DNA"/>
</dbReference>
<accession>M2NGN2</accession>
<evidence type="ECO:0000313" key="2">
    <source>
        <dbReference type="EMBL" id="EMC98160.1"/>
    </source>
</evidence>
<name>M2NGN2_BAUPA</name>
<protein>
    <submittedName>
        <fullName evidence="2">Uncharacterized protein</fullName>
    </submittedName>
</protein>
<dbReference type="KEGG" id="bcom:BAUCODRAFT_121053"/>
<dbReference type="Proteomes" id="UP000011761">
    <property type="component" value="Unassembled WGS sequence"/>
</dbReference>
<sequence>MDGSTHPDLSALALPRSDSSTLSDVPMTPLNPSPEIERPDSVGSNIFVAPRRHARSESSLSDPVESALSDCSSDKREDPSSAVGYRVDDERSSLTPAPAVTAVQRTRTSVAASSSVLSSLDSTPEPPSPLRVAFAHLERAVECTCEGWCTCPKHAAWPLQSPKHLPESALMSASDDAPVSAVRETLIREWRRRKVLEAGGGSLAESAKKVHETLVELAVATGKGENASPNAPSPAQAASMLTDHIHAVFPVHFRRKPVLDRVHDALCHWRSTREADGATKQLWHSFGDAVEGHPDLLLVFAEYFMSEARPEELHRKRERWLQPFDQAHDVKAEVGITVKQEGMNMEYL</sequence>
<proteinExistence type="predicted"/>
<dbReference type="RefSeq" id="XP_007674920.1">
    <property type="nucleotide sequence ID" value="XM_007676730.1"/>
</dbReference>
<dbReference type="GeneID" id="19107566"/>
<evidence type="ECO:0000256" key="1">
    <source>
        <dbReference type="SAM" id="MobiDB-lite"/>
    </source>
</evidence>
<gene>
    <name evidence="2" type="ORF">BAUCODRAFT_121053</name>
</gene>
<organism evidence="2 3">
    <name type="scientific">Baudoinia panamericana (strain UAMH 10762)</name>
    <name type="common">Angels' share fungus</name>
    <name type="synonym">Baudoinia compniacensis (strain UAMH 10762)</name>
    <dbReference type="NCBI Taxonomy" id="717646"/>
    <lineage>
        <taxon>Eukaryota</taxon>
        <taxon>Fungi</taxon>
        <taxon>Dikarya</taxon>
        <taxon>Ascomycota</taxon>
        <taxon>Pezizomycotina</taxon>
        <taxon>Dothideomycetes</taxon>
        <taxon>Dothideomycetidae</taxon>
        <taxon>Mycosphaerellales</taxon>
        <taxon>Teratosphaeriaceae</taxon>
        <taxon>Baudoinia</taxon>
    </lineage>
</organism>
<dbReference type="HOGENOM" id="CLU_796899_0_0_1"/>
<keyword evidence="3" id="KW-1185">Reference proteome</keyword>
<evidence type="ECO:0000313" key="3">
    <source>
        <dbReference type="Proteomes" id="UP000011761"/>
    </source>
</evidence>
<dbReference type="AlphaFoldDB" id="M2NGN2"/>
<feature type="region of interest" description="Disordered" evidence="1">
    <location>
        <begin position="1"/>
        <end position="97"/>
    </location>
</feature>